<comment type="caution">
    <text evidence="1">The sequence shown here is derived from an EMBL/GenBank/DDBJ whole genome shotgun (WGS) entry which is preliminary data.</text>
</comment>
<dbReference type="AlphaFoldDB" id="A0A8X6H465"/>
<organism evidence="1 2">
    <name type="scientific">Trichonephila clavata</name>
    <name type="common">Joro spider</name>
    <name type="synonym">Nephila clavata</name>
    <dbReference type="NCBI Taxonomy" id="2740835"/>
    <lineage>
        <taxon>Eukaryota</taxon>
        <taxon>Metazoa</taxon>
        <taxon>Ecdysozoa</taxon>
        <taxon>Arthropoda</taxon>
        <taxon>Chelicerata</taxon>
        <taxon>Arachnida</taxon>
        <taxon>Araneae</taxon>
        <taxon>Araneomorphae</taxon>
        <taxon>Entelegynae</taxon>
        <taxon>Araneoidea</taxon>
        <taxon>Nephilidae</taxon>
        <taxon>Trichonephila</taxon>
    </lineage>
</organism>
<evidence type="ECO:0000313" key="1">
    <source>
        <dbReference type="EMBL" id="GFR16712.1"/>
    </source>
</evidence>
<reference evidence="1" key="1">
    <citation type="submission" date="2020-07" db="EMBL/GenBank/DDBJ databases">
        <title>Multicomponent nature underlies the extraordinary mechanical properties of spider dragline silk.</title>
        <authorList>
            <person name="Kono N."/>
            <person name="Nakamura H."/>
            <person name="Mori M."/>
            <person name="Yoshida Y."/>
            <person name="Ohtoshi R."/>
            <person name="Malay A.D."/>
            <person name="Moran D.A.P."/>
            <person name="Tomita M."/>
            <person name="Numata K."/>
            <person name="Arakawa K."/>
        </authorList>
    </citation>
    <scope>NUCLEOTIDE SEQUENCE</scope>
</reference>
<evidence type="ECO:0000313" key="2">
    <source>
        <dbReference type="Proteomes" id="UP000887116"/>
    </source>
</evidence>
<proteinExistence type="predicted"/>
<dbReference type="EMBL" id="BMAO01017575">
    <property type="protein sequence ID" value="GFR16712.1"/>
    <property type="molecule type" value="Genomic_DNA"/>
</dbReference>
<gene>
    <name evidence="1" type="ORF">TNCT_622771</name>
</gene>
<sequence length="121" mass="14053">MNITKEFNFVNGTKQNVQKGNNSHTKLFGVNGSINHHSCTCWAADNLQVRAEHYVNLTGVTVWYHLSVFVFLIRPFYFDHTVNVAMYLNFLKEIPMPCTQEMFRNEEWHALSGWNTSPLTL</sequence>
<keyword evidence="2" id="KW-1185">Reference proteome</keyword>
<accession>A0A8X6H465</accession>
<protein>
    <submittedName>
        <fullName evidence="1">Uncharacterized protein</fullName>
    </submittedName>
</protein>
<name>A0A8X6H465_TRICU</name>
<dbReference type="Proteomes" id="UP000887116">
    <property type="component" value="Unassembled WGS sequence"/>
</dbReference>